<dbReference type="OrthoDB" id="7776143at2759"/>
<evidence type="ECO:0000256" key="5">
    <source>
        <dbReference type="SAM" id="SignalP"/>
    </source>
</evidence>
<evidence type="ECO:0000256" key="1">
    <source>
        <dbReference type="ARBA" id="ARBA00004613"/>
    </source>
</evidence>
<evidence type="ECO:0000256" key="4">
    <source>
        <dbReference type="SAM" id="Phobius"/>
    </source>
</evidence>
<dbReference type="InterPro" id="IPR017996">
    <property type="entry name" value="MRJP/yellow-related"/>
</dbReference>
<dbReference type="Pfam" id="PF03022">
    <property type="entry name" value="MRJP"/>
    <property type="match status" value="1"/>
</dbReference>
<sequence>MAILFFFNVIAIAFSANPVLKAEIFKKIDWVNFTFNSVDDYNTYLSSEEYKLCSPSGIKINSKGDKFVSIPRWKGNTPATLTKLVVDGDAVIFSHFPDIQTNTPEISQALQSVLGFEIDLNDNIWALDQGRINNTPILGSAKLNVYASNGTLIANYNLTDVIYPGTSFLNDLVLDLENGFVYITDSGIPINSSYTIRPGIIVLNLNTNKTMRILDSHSSLMPDPSLWITVKGSRVNTNSPIETGVDGIALSCDKRTLYYTPLSSRYFYSIDTYALRNNASDLESYIINLGYRDSASGGILSSKKGRLYMTALEGNSVVYKTPISNKNNPYGYNTFTTIAMNSSYLVWPDSIGFDNEKGDLYIVANQLQNFMAGNMNFTNPLNGDANFYIWVVYTGDKSYLEGCSVLKGNSESSGFPTWAAILLTIILIMVTIMIVLALRKWWISRRKHALGLL</sequence>
<organism evidence="6 7">
    <name type="scientific">Stentor coeruleus</name>
    <dbReference type="NCBI Taxonomy" id="5963"/>
    <lineage>
        <taxon>Eukaryota</taxon>
        <taxon>Sar</taxon>
        <taxon>Alveolata</taxon>
        <taxon>Ciliophora</taxon>
        <taxon>Postciliodesmatophora</taxon>
        <taxon>Heterotrichea</taxon>
        <taxon>Heterotrichida</taxon>
        <taxon>Stentoridae</taxon>
        <taxon>Stentor</taxon>
    </lineage>
</organism>
<dbReference type="EMBL" id="MPUH01000124">
    <property type="protein sequence ID" value="OMJ89534.1"/>
    <property type="molecule type" value="Genomic_DNA"/>
</dbReference>
<dbReference type="PANTHER" id="PTHR10009">
    <property type="entry name" value="PROTEIN YELLOW-RELATED"/>
    <property type="match status" value="1"/>
</dbReference>
<comment type="caution">
    <text evidence="6">The sequence shown here is derived from an EMBL/GenBank/DDBJ whole genome shotgun (WGS) entry which is preliminary data.</text>
</comment>
<dbReference type="PANTHER" id="PTHR10009:SF18">
    <property type="entry name" value="PROTEIN YELLOW-LIKE PROTEIN"/>
    <property type="match status" value="1"/>
</dbReference>
<dbReference type="AlphaFoldDB" id="A0A1R2CKI5"/>
<evidence type="ECO:0000256" key="2">
    <source>
        <dbReference type="ARBA" id="ARBA00009127"/>
    </source>
</evidence>
<accession>A0A1R2CKI5</accession>
<comment type="subcellular location">
    <subcellularLocation>
        <location evidence="1">Secreted</location>
    </subcellularLocation>
</comment>
<feature type="signal peptide" evidence="5">
    <location>
        <begin position="1"/>
        <end position="15"/>
    </location>
</feature>
<evidence type="ECO:0000313" key="6">
    <source>
        <dbReference type="EMBL" id="OMJ89534.1"/>
    </source>
</evidence>
<proteinExistence type="inferred from homology"/>
<name>A0A1R2CKI5_9CILI</name>
<comment type="similarity">
    <text evidence="2">Belongs to the major royal jelly protein family.</text>
</comment>
<dbReference type="SUPFAM" id="SSF101898">
    <property type="entry name" value="NHL repeat"/>
    <property type="match status" value="1"/>
</dbReference>
<protein>
    <recommendedName>
        <fullName evidence="8">SMP-30/Gluconolactonase/LRE-like region domain-containing protein</fullName>
    </recommendedName>
</protein>
<dbReference type="Proteomes" id="UP000187209">
    <property type="component" value="Unassembled WGS sequence"/>
</dbReference>
<keyword evidence="5" id="KW-0732">Signal</keyword>
<keyword evidence="4" id="KW-1133">Transmembrane helix</keyword>
<keyword evidence="7" id="KW-1185">Reference proteome</keyword>
<evidence type="ECO:0000313" key="7">
    <source>
        <dbReference type="Proteomes" id="UP000187209"/>
    </source>
</evidence>
<evidence type="ECO:0000256" key="3">
    <source>
        <dbReference type="ARBA" id="ARBA00022525"/>
    </source>
</evidence>
<keyword evidence="4" id="KW-0812">Transmembrane</keyword>
<keyword evidence="4" id="KW-0472">Membrane</keyword>
<dbReference type="InterPro" id="IPR011042">
    <property type="entry name" value="6-blade_b-propeller_TolB-like"/>
</dbReference>
<feature type="transmembrane region" description="Helical" evidence="4">
    <location>
        <begin position="418"/>
        <end position="438"/>
    </location>
</feature>
<evidence type="ECO:0008006" key="8">
    <source>
        <dbReference type="Google" id="ProtNLM"/>
    </source>
</evidence>
<reference evidence="6 7" key="1">
    <citation type="submission" date="2016-11" db="EMBL/GenBank/DDBJ databases">
        <title>The macronuclear genome of Stentor coeruleus: a giant cell with tiny introns.</title>
        <authorList>
            <person name="Slabodnick M."/>
            <person name="Ruby J.G."/>
            <person name="Reiff S.B."/>
            <person name="Swart E.C."/>
            <person name="Gosai S."/>
            <person name="Prabakaran S."/>
            <person name="Witkowska E."/>
            <person name="Larue G.E."/>
            <person name="Fisher S."/>
            <person name="Freeman R.M."/>
            <person name="Gunawardena J."/>
            <person name="Chu W."/>
            <person name="Stover N.A."/>
            <person name="Gregory B.D."/>
            <person name="Nowacki M."/>
            <person name="Derisi J."/>
            <person name="Roy S.W."/>
            <person name="Marshall W.F."/>
            <person name="Sood P."/>
        </authorList>
    </citation>
    <scope>NUCLEOTIDE SEQUENCE [LARGE SCALE GENOMIC DNA]</scope>
    <source>
        <strain evidence="6">WM001</strain>
    </source>
</reference>
<dbReference type="Gene3D" id="2.120.10.30">
    <property type="entry name" value="TolB, C-terminal domain"/>
    <property type="match status" value="1"/>
</dbReference>
<feature type="chain" id="PRO_5012525996" description="SMP-30/Gluconolactonase/LRE-like region domain-containing protein" evidence="5">
    <location>
        <begin position="16"/>
        <end position="453"/>
    </location>
</feature>
<keyword evidence="3" id="KW-0964">Secreted</keyword>
<gene>
    <name evidence="6" type="ORF">SteCoe_8339</name>
</gene>
<dbReference type="GO" id="GO:0005576">
    <property type="term" value="C:extracellular region"/>
    <property type="evidence" value="ECO:0007669"/>
    <property type="project" value="UniProtKB-SubCell"/>
</dbReference>